<dbReference type="OrthoDB" id="996574at2"/>
<dbReference type="Pfam" id="PF13715">
    <property type="entry name" value="CarbopepD_reg_2"/>
    <property type="match status" value="1"/>
</dbReference>
<evidence type="ECO:0000313" key="2">
    <source>
        <dbReference type="Proteomes" id="UP000184480"/>
    </source>
</evidence>
<dbReference type="PANTHER" id="PTHR45632">
    <property type="entry name" value="LD33804P"/>
    <property type="match status" value="1"/>
</dbReference>
<dbReference type="InterPro" id="IPR008969">
    <property type="entry name" value="CarboxyPept-like_regulatory"/>
</dbReference>
<dbReference type="PANTHER" id="PTHR45632:SF17">
    <property type="entry name" value="KELCH-LIKE PROTEIN 31"/>
    <property type="match status" value="1"/>
</dbReference>
<dbReference type="EMBL" id="FQUC01000001">
    <property type="protein sequence ID" value="SHE36574.1"/>
    <property type="molecule type" value="Genomic_DNA"/>
</dbReference>
<dbReference type="InterPro" id="IPR015915">
    <property type="entry name" value="Kelch-typ_b-propeller"/>
</dbReference>
<dbReference type="STRING" id="1346286.SAMN05444362_101169"/>
<sequence>MNTHLKFFLIFFLIPLCILAQDRIVVKDFMTGETLAGVGVSLKNTDRQVMTDNNGAFSLKRFKNISDKDILLFTIVGYAPLEIAVDQIKKANNEVLLKEKAETLGQVTVTADAQPDLLALLKFKELSSMPDELSYFGVTLAEGKIYIMGGDQSINARTAESSFLDDNYRGESMKGMVGGDIAIELYRHSDKIYVYDILADSWSLSPHKLSKRAFHNVHYNNGKIYVLGGKQLSKNIKLERLNDKVEVYTIAQDTVLTAEANPHQAVNFASVLVDNNIIVLGGSVKYRELTNQIVKEYTNKVHLLDLSTGLWYEMPDLPKEHGEETKGIIAGNKIYLVGGYRERALSSISTYDITTGQFNVVDKLPYVIERPALAYNGNGTVYIYDSGKLFTYDIHNRELIGYHVDIEVSNAEMLFDNGSLYILGGLKENVPASKMYCINVADMEKTKPHRFD</sequence>
<dbReference type="SUPFAM" id="SSF117281">
    <property type="entry name" value="Kelch motif"/>
    <property type="match status" value="1"/>
</dbReference>
<organism evidence="1 2">
    <name type="scientific">Dysgonomonas macrotermitis</name>
    <dbReference type="NCBI Taxonomy" id="1346286"/>
    <lineage>
        <taxon>Bacteria</taxon>
        <taxon>Pseudomonadati</taxon>
        <taxon>Bacteroidota</taxon>
        <taxon>Bacteroidia</taxon>
        <taxon>Bacteroidales</taxon>
        <taxon>Dysgonomonadaceae</taxon>
        <taxon>Dysgonomonas</taxon>
    </lineage>
</organism>
<gene>
    <name evidence="1" type="ORF">SAMN05444362_101169</name>
</gene>
<dbReference type="Proteomes" id="UP000184480">
    <property type="component" value="Unassembled WGS sequence"/>
</dbReference>
<reference evidence="2" key="1">
    <citation type="submission" date="2016-11" db="EMBL/GenBank/DDBJ databases">
        <authorList>
            <person name="Varghese N."/>
            <person name="Submissions S."/>
        </authorList>
    </citation>
    <scope>NUCLEOTIDE SEQUENCE [LARGE SCALE GENOMIC DNA]</scope>
    <source>
        <strain evidence="2">DSM 27370</strain>
    </source>
</reference>
<accession>A0A1M4SWH3</accession>
<dbReference type="RefSeq" id="WP_082141840.1">
    <property type="nucleotide sequence ID" value="NZ_BBXL01000001.1"/>
</dbReference>
<name>A0A1M4SWH3_9BACT</name>
<dbReference type="Gene3D" id="2.120.10.80">
    <property type="entry name" value="Kelch-type beta propeller"/>
    <property type="match status" value="1"/>
</dbReference>
<dbReference type="SUPFAM" id="SSF49464">
    <property type="entry name" value="Carboxypeptidase regulatory domain-like"/>
    <property type="match status" value="1"/>
</dbReference>
<protein>
    <submittedName>
        <fullName evidence="1">Kelch motif-containing protein</fullName>
    </submittedName>
</protein>
<dbReference type="Pfam" id="PF24681">
    <property type="entry name" value="Kelch_KLHDC2_KLHL20_DRC7"/>
    <property type="match status" value="1"/>
</dbReference>
<proteinExistence type="predicted"/>
<keyword evidence="2" id="KW-1185">Reference proteome</keyword>
<dbReference type="AlphaFoldDB" id="A0A1M4SWH3"/>
<evidence type="ECO:0000313" key="1">
    <source>
        <dbReference type="EMBL" id="SHE36574.1"/>
    </source>
</evidence>